<proteinExistence type="inferred from homology"/>
<evidence type="ECO:0000259" key="10">
    <source>
        <dbReference type="Pfam" id="PF00060"/>
    </source>
</evidence>
<gene>
    <name evidence="12" type="primary">LOC115622217</name>
</gene>
<evidence type="ECO:0000256" key="2">
    <source>
        <dbReference type="ARBA" id="ARBA00008685"/>
    </source>
</evidence>
<evidence type="ECO:0000256" key="5">
    <source>
        <dbReference type="ARBA" id="ARBA00022989"/>
    </source>
</evidence>
<dbReference type="PANTHER" id="PTHR42643">
    <property type="entry name" value="IONOTROPIC RECEPTOR 20A-RELATED"/>
    <property type="match status" value="1"/>
</dbReference>
<evidence type="ECO:0000256" key="3">
    <source>
        <dbReference type="ARBA" id="ARBA00022475"/>
    </source>
</evidence>
<evidence type="ECO:0000256" key="4">
    <source>
        <dbReference type="ARBA" id="ARBA00022692"/>
    </source>
</evidence>
<dbReference type="InterPro" id="IPR052192">
    <property type="entry name" value="Insect_Ionotropic_Sensory_Rcpt"/>
</dbReference>
<sequence length="1098" mass="125733">MYIYKYLSLATKVKEPRFYDRAVNKPFDKVFVDGTEVRVILTFCELHNCSVQVDTSNDDWGEVNGNGTGTGLLGMVVSRRNDYCMGGMPLYHEAYQSIDFTTFFSRSGITCLVPAPRLLINWDQPLRPFQATLWICVLFCLLLECVALCVMRRLENMEASLGIRGGSNSWRQSMRFGYVSALKLFVNQSTSYVTSSYSLRTVLLASYMIDIILTTGYSGGLAVILTLPAMEEAADSRRRLFEHKLTWVGTTPLWISAIDSNDADPELLGIIQHFRVMDAAHIDAYSRTEQMAFVVERLQFGHLANAEIIPDEALSRLKLMVDDIYFSYTATIVPRLWAHLEAYNGFILAWHSSGLDKFWEWKIAANYMNNNRQNRILASQKLNLNIGGPIKLGIDNIIGLIMLWCFGMACSLLVFLFELCSDFFGHKLSTMVPTQSYWTSVLNFLMQRYFADSLTTCILWNSKFELQLDSATSTLLPVLVIEPQALTFHADIYDYETKRAEFDSRYISYNDWILKLTVAIEQAHCEAFIAFQDHIPEFAKYFYNASIFSAWRSTRNRFIFAYTDELLGGVDPNSYFGGYIFHDQANILIVHAQFLNASVFGIKTNRFVGARNFDDMPEPPTFYELQRFDAVRHQILSGDNEDALFLVNQNKLANLQGREVVIGVFDYKPFMLLNYDNKPRLFDRAIKKPFDEVFVDGTDFRLMLNFCELHNCSMQVDTTDGDWGDVYGNATGYGLVGMVLSRRNDYAIGGMPLWYEAYQSMDITHFLGRSGVTCLVPAPRRLINWDLPMRPFQASLWVCVLFCLLLECVALCLTRRLEYLEAPATAYSWRQSVQFSYVSALKLFVNQSTSYVTSSYSLRTVLLASYMIDIILTTVYSGGLASILTLPAMEEAADSRRRLFEHKLTWAGTSQVWISTIDINGADPELLGLMQHYRVLDAAHIDAYSRTEQMAFVVERLQFGHLGNAELIPDQALSRLKLMVDDIYFSYTVAIVPRLWAHLEAYNDFILAWHSSGLDKFWEWKIAADYMNNNRQNRIVASQKLNVDVKGPIKLGIDNFIGLIMLWCFGMTWSLLVFVWNIRCLWLVAQRSLRSWCLMFPK</sequence>
<organism evidence="11 12">
    <name type="scientific">Drosophila lebanonensis</name>
    <name type="common">Fruit fly</name>
    <name type="synonym">Scaptodrosophila lebanonensis</name>
    <dbReference type="NCBI Taxonomy" id="7225"/>
    <lineage>
        <taxon>Eukaryota</taxon>
        <taxon>Metazoa</taxon>
        <taxon>Ecdysozoa</taxon>
        <taxon>Arthropoda</taxon>
        <taxon>Hexapoda</taxon>
        <taxon>Insecta</taxon>
        <taxon>Pterygota</taxon>
        <taxon>Neoptera</taxon>
        <taxon>Endopterygota</taxon>
        <taxon>Diptera</taxon>
        <taxon>Brachycera</taxon>
        <taxon>Muscomorpha</taxon>
        <taxon>Ephydroidea</taxon>
        <taxon>Drosophilidae</taxon>
        <taxon>Scaptodrosophila</taxon>
    </lineage>
</organism>
<comment type="similarity">
    <text evidence="2">Belongs to the glutamate-gated ion channel (TC 1.A.10.1) family.</text>
</comment>
<dbReference type="InterPro" id="IPR001320">
    <property type="entry name" value="Iontro_rcpt_C"/>
</dbReference>
<keyword evidence="5 9" id="KW-1133">Transmembrane helix</keyword>
<evidence type="ECO:0000313" key="12">
    <source>
        <dbReference type="RefSeq" id="XP_030371974.1"/>
    </source>
</evidence>
<dbReference type="AlphaFoldDB" id="A0A6J2T7I4"/>
<comment type="subcellular location">
    <subcellularLocation>
        <location evidence="1">Cell membrane</location>
        <topology evidence="1">Multi-pass membrane protein</topology>
    </subcellularLocation>
</comment>
<dbReference type="SUPFAM" id="SSF53850">
    <property type="entry name" value="Periplasmic binding protein-like II"/>
    <property type="match status" value="2"/>
</dbReference>
<dbReference type="CTD" id="40157"/>
<evidence type="ECO:0000256" key="1">
    <source>
        <dbReference type="ARBA" id="ARBA00004651"/>
    </source>
</evidence>
<evidence type="ECO:0000256" key="7">
    <source>
        <dbReference type="ARBA" id="ARBA00023170"/>
    </source>
</evidence>
<dbReference type="Proteomes" id="UP000504634">
    <property type="component" value="Unplaced"/>
</dbReference>
<accession>A0A6J2T7I4</accession>
<feature type="transmembrane region" description="Helical" evidence="9">
    <location>
        <begin position="397"/>
        <end position="417"/>
    </location>
</feature>
<dbReference type="GO" id="GO:0015276">
    <property type="term" value="F:ligand-gated monoatomic ion channel activity"/>
    <property type="evidence" value="ECO:0007669"/>
    <property type="project" value="InterPro"/>
</dbReference>
<evidence type="ECO:0000313" key="11">
    <source>
        <dbReference type="Proteomes" id="UP000504634"/>
    </source>
</evidence>
<feature type="transmembrane region" description="Helical" evidence="9">
    <location>
        <begin position="131"/>
        <end position="154"/>
    </location>
</feature>
<keyword evidence="7" id="KW-0675">Receptor</keyword>
<name>A0A6J2T7I4_DROLE</name>
<protein>
    <submittedName>
        <fullName evidence="12">Uncharacterized protein LOC115622217</fullName>
    </submittedName>
</protein>
<keyword evidence="4 9" id="KW-0812">Transmembrane</keyword>
<reference evidence="12" key="1">
    <citation type="submission" date="2025-08" db="UniProtKB">
        <authorList>
            <consortium name="RefSeq"/>
        </authorList>
    </citation>
    <scope>IDENTIFICATION</scope>
    <source>
        <strain evidence="12">11010-0011.00</strain>
        <tissue evidence="12">Whole body</tissue>
    </source>
</reference>
<evidence type="ECO:0000256" key="9">
    <source>
        <dbReference type="SAM" id="Phobius"/>
    </source>
</evidence>
<dbReference type="GO" id="GO:0005886">
    <property type="term" value="C:plasma membrane"/>
    <property type="evidence" value="ECO:0007669"/>
    <property type="project" value="UniProtKB-SubCell"/>
</dbReference>
<feature type="domain" description="Ionotropic glutamate receptor C-terminal" evidence="10">
    <location>
        <begin position="131"/>
        <end position="286"/>
    </location>
</feature>
<keyword evidence="8" id="KW-0325">Glycoprotein</keyword>
<feature type="domain" description="Ionotropic glutamate receptor C-terminal" evidence="10">
    <location>
        <begin position="794"/>
        <end position="1066"/>
    </location>
</feature>
<dbReference type="PANTHER" id="PTHR42643:SF40">
    <property type="entry name" value="IONOTROPIC RECEPTOR 41A-RELATED"/>
    <property type="match status" value="1"/>
</dbReference>
<keyword evidence="3" id="KW-1003">Cell membrane</keyword>
<dbReference type="Gene3D" id="3.40.190.10">
    <property type="entry name" value="Periplasmic binding protein-like II"/>
    <property type="match status" value="2"/>
</dbReference>
<dbReference type="GO" id="GO:0050907">
    <property type="term" value="P:detection of chemical stimulus involved in sensory perception"/>
    <property type="evidence" value="ECO:0007669"/>
    <property type="project" value="UniProtKB-ARBA"/>
</dbReference>
<feature type="transmembrane region" description="Helical" evidence="9">
    <location>
        <begin position="1056"/>
        <end position="1078"/>
    </location>
</feature>
<keyword evidence="6 9" id="KW-0472">Membrane</keyword>
<dbReference type="RefSeq" id="XP_030371974.1">
    <property type="nucleotide sequence ID" value="XM_030516114.1"/>
</dbReference>
<dbReference type="GeneID" id="115622217"/>
<dbReference type="Gene3D" id="1.10.287.70">
    <property type="match status" value="2"/>
</dbReference>
<evidence type="ECO:0000256" key="6">
    <source>
        <dbReference type="ARBA" id="ARBA00023136"/>
    </source>
</evidence>
<evidence type="ECO:0000256" key="8">
    <source>
        <dbReference type="ARBA" id="ARBA00023180"/>
    </source>
</evidence>
<keyword evidence="11" id="KW-1185">Reference proteome</keyword>
<dbReference type="OrthoDB" id="8182981at2759"/>
<dbReference type="Pfam" id="PF00060">
    <property type="entry name" value="Lig_chan"/>
    <property type="match status" value="2"/>
</dbReference>